<dbReference type="EC" id="2.7.1.156" evidence="8"/>
<proteinExistence type="inferred from homology"/>
<evidence type="ECO:0000256" key="4">
    <source>
        <dbReference type="ARBA" id="ARBA00003889"/>
    </source>
</evidence>
<name>A0ABX2ICD0_BLAHA</name>
<evidence type="ECO:0000313" key="19">
    <source>
        <dbReference type="Proteomes" id="UP000822142"/>
    </source>
</evidence>
<evidence type="ECO:0000256" key="2">
    <source>
        <dbReference type="ARBA" id="ARBA00000711"/>
    </source>
</evidence>
<protein>
    <recommendedName>
        <fullName evidence="16">Adenosylcobinamide kinase</fullName>
        <ecNumber evidence="8">2.7.1.156</ecNumber>
        <ecNumber evidence="9">2.7.7.62</ecNumber>
    </recommendedName>
    <alternativeName>
        <fullName evidence="17">Adenosylcobinamide-phosphate guanylyltransferase</fullName>
    </alternativeName>
</protein>
<dbReference type="Pfam" id="PF02283">
    <property type="entry name" value="CobU"/>
    <property type="match status" value="1"/>
</dbReference>
<evidence type="ECO:0000256" key="11">
    <source>
        <dbReference type="ARBA" id="ARBA00022679"/>
    </source>
</evidence>
<dbReference type="InterPro" id="IPR003203">
    <property type="entry name" value="CobU/CobP"/>
</dbReference>
<comment type="catalytic activity">
    <reaction evidence="3">
        <text>adenosylcob(III)inamide + GTP = adenosylcob(III)inamide phosphate + GDP + H(+)</text>
        <dbReference type="Rhea" id="RHEA:15765"/>
        <dbReference type="ChEBI" id="CHEBI:2480"/>
        <dbReference type="ChEBI" id="CHEBI:15378"/>
        <dbReference type="ChEBI" id="CHEBI:37565"/>
        <dbReference type="ChEBI" id="CHEBI:58189"/>
        <dbReference type="ChEBI" id="CHEBI:58502"/>
        <dbReference type="EC" id="2.7.1.156"/>
    </reaction>
</comment>
<dbReference type="EMBL" id="JAAITA010000013">
    <property type="protein sequence ID" value="NSJ86603.1"/>
    <property type="molecule type" value="Genomic_DNA"/>
</dbReference>
<evidence type="ECO:0000256" key="17">
    <source>
        <dbReference type="ARBA" id="ARBA00030571"/>
    </source>
</evidence>
<evidence type="ECO:0000256" key="9">
    <source>
        <dbReference type="ARBA" id="ARBA00012523"/>
    </source>
</evidence>
<evidence type="ECO:0000256" key="6">
    <source>
        <dbReference type="ARBA" id="ARBA00005159"/>
    </source>
</evidence>
<evidence type="ECO:0000256" key="12">
    <source>
        <dbReference type="ARBA" id="ARBA00022741"/>
    </source>
</evidence>
<evidence type="ECO:0000256" key="10">
    <source>
        <dbReference type="ARBA" id="ARBA00022573"/>
    </source>
</evidence>
<keyword evidence="14" id="KW-0067">ATP-binding</keyword>
<dbReference type="SUPFAM" id="SSF52540">
    <property type="entry name" value="P-loop containing nucleoside triphosphate hydrolases"/>
    <property type="match status" value="1"/>
</dbReference>
<evidence type="ECO:0000256" key="16">
    <source>
        <dbReference type="ARBA" id="ARBA00029570"/>
    </source>
</evidence>
<keyword evidence="15" id="KW-0342">GTP-binding</keyword>
<sequence length="128" mass="14738">MKLIIGGAFQGKKEYAKQQFSLQEDQMRDGKEADFEELFRVPCLYHFHEWIQKGLKLGWDFDGITERLLQENPELILISNELGYGVVPMEAFDRTYRETTGRICTKIAAESQMVIRVVCGMGMVIKNA</sequence>
<dbReference type="EC" id="2.7.7.62" evidence="9"/>
<accession>A0ABX2ICD0</accession>
<evidence type="ECO:0000256" key="13">
    <source>
        <dbReference type="ARBA" id="ARBA00022777"/>
    </source>
</evidence>
<keyword evidence="19" id="KW-1185">Reference proteome</keyword>
<comment type="catalytic activity">
    <reaction evidence="2">
        <text>adenosylcob(III)inamide phosphate + GTP + H(+) = adenosylcob(III)inamide-GDP + diphosphate</text>
        <dbReference type="Rhea" id="RHEA:22712"/>
        <dbReference type="ChEBI" id="CHEBI:15378"/>
        <dbReference type="ChEBI" id="CHEBI:33019"/>
        <dbReference type="ChEBI" id="CHEBI:37565"/>
        <dbReference type="ChEBI" id="CHEBI:58502"/>
        <dbReference type="ChEBI" id="CHEBI:60487"/>
        <dbReference type="EC" id="2.7.7.62"/>
    </reaction>
</comment>
<comment type="similarity">
    <text evidence="7">Belongs to the CobU/CobP family.</text>
</comment>
<evidence type="ECO:0000256" key="7">
    <source>
        <dbReference type="ARBA" id="ARBA00007490"/>
    </source>
</evidence>
<evidence type="ECO:0000256" key="1">
    <source>
        <dbReference type="ARBA" id="ARBA00000312"/>
    </source>
</evidence>
<dbReference type="PANTHER" id="PTHR34848:SF1">
    <property type="entry name" value="BIFUNCTIONAL ADENOSYLCOBALAMIN BIOSYNTHESIS PROTEIN COBU"/>
    <property type="match status" value="1"/>
</dbReference>
<evidence type="ECO:0000256" key="8">
    <source>
        <dbReference type="ARBA" id="ARBA00012016"/>
    </source>
</evidence>
<dbReference type="PANTHER" id="PTHR34848">
    <property type="match status" value="1"/>
</dbReference>
<dbReference type="Proteomes" id="UP000822142">
    <property type="component" value="Unassembled WGS sequence"/>
</dbReference>
<evidence type="ECO:0000256" key="5">
    <source>
        <dbReference type="ARBA" id="ARBA00004692"/>
    </source>
</evidence>
<dbReference type="Gene3D" id="3.40.50.300">
    <property type="entry name" value="P-loop containing nucleotide triphosphate hydrolases"/>
    <property type="match status" value="1"/>
</dbReference>
<comment type="catalytic activity">
    <reaction evidence="1">
        <text>adenosylcob(III)inamide + ATP = adenosylcob(III)inamide phosphate + ADP + H(+)</text>
        <dbReference type="Rhea" id="RHEA:15769"/>
        <dbReference type="ChEBI" id="CHEBI:2480"/>
        <dbReference type="ChEBI" id="CHEBI:15378"/>
        <dbReference type="ChEBI" id="CHEBI:30616"/>
        <dbReference type="ChEBI" id="CHEBI:58502"/>
        <dbReference type="ChEBI" id="CHEBI:456216"/>
        <dbReference type="EC" id="2.7.1.156"/>
    </reaction>
</comment>
<dbReference type="InterPro" id="IPR027417">
    <property type="entry name" value="P-loop_NTPase"/>
</dbReference>
<keyword evidence="10" id="KW-0169">Cobalamin biosynthesis</keyword>
<evidence type="ECO:0000313" key="18">
    <source>
        <dbReference type="EMBL" id="NSJ86603.1"/>
    </source>
</evidence>
<evidence type="ECO:0000256" key="15">
    <source>
        <dbReference type="ARBA" id="ARBA00023134"/>
    </source>
</evidence>
<gene>
    <name evidence="18" type="ORF">G5A70_10575</name>
</gene>
<comment type="caution">
    <text evidence="18">The sequence shown here is derived from an EMBL/GenBank/DDBJ whole genome shotgun (WGS) entry which is preliminary data.</text>
</comment>
<evidence type="ECO:0000256" key="14">
    <source>
        <dbReference type="ARBA" id="ARBA00022840"/>
    </source>
</evidence>
<keyword evidence="13 18" id="KW-0418">Kinase</keyword>
<reference evidence="18 19" key="1">
    <citation type="journal article" date="2020" name="Cell Host Microbe">
        <title>Functional and Genomic Variation between Human-Derived Isolates of Lachnospiraceae Reveals Inter- and Intra-Species Diversity.</title>
        <authorList>
            <person name="Sorbara M.T."/>
            <person name="Littmann E.R."/>
            <person name="Fontana E."/>
            <person name="Moody T.U."/>
            <person name="Kohout C.E."/>
            <person name="Gjonbalaj M."/>
            <person name="Eaton V."/>
            <person name="Seok R."/>
            <person name="Leiner I.M."/>
            <person name="Pamer E.G."/>
        </authorList>
    </citation>
    <scope>NUCLEOTIDE SEQUENCE [LARGE SCALE GENOMIC DNA]</scope>
    <source>
        <strain evidence="18 19">MSK.15.26</strain>
    </source>
</reference>
<keyword evidence="12" id="KW-0547">Nucleotide-binding</keyword>
<evidence type="ECO:0000256" key="3">
    <source>
        <dbReference type="ARBA" id="ARBA00001522"/>
    </source>
</evidence>
<comment type="pathway">
    <text evidence="6">Cofactor biosynthesis; adenosylcobalamin biosynthesis; adenosylcobalamin from cob(II)yrinate a,c-diamide: step 5/7.</text>
</comment>
<dbReference type="RefSeq" id="WP_173749614.1">
    <property type="nucleotide sequence ID" value="NZ_JAAITA010000013.1"/>
</dbReference>
<dbReference type="GO" id="GO:0016301">
    <property type="term" value="F:kinase activity"/>
    <property type="evidence" value="ECO:0007669"/>
    <property type="project" value="UniProtKB-KW"/>
</dbReference>
<comment type="function">
    <text evidence="4">Catalyzes ATP-dependent phosphorylation of adenosylcobinamide and addition of GMP to adenosylcobinamide phosphate.</text>
</comment>
<organism evidence="18 19">
    <name type="scientific">Blautia hansenii</name>
    <name type="common">Ruminococcus hansenii</name>
    <dbReference type="NCBI Taxonomy" id="1322"/>
    <lineage>
        <taxon>Bacteria</taxon>
        <taxon>Bacillati</taxon>
        <taxon>Bacillota</taxon>
        <taxon>Clostridia</taxon>
        <taxon>Lachnospirales</taxon>
        <taxon>Lachnospiraceae</taxon>
        <taxon>Blautia</taxon>
    </lineage>
</organism>
<keyword evidence="11" id="KW-0808">Transferase</keyword>
<comment type="pathway">
    <text evidence="5">Cofactor biosynthesis; adenosylcobalamin biosynthesis; adenosylcobalamin from cob(II)yrinate a,c-diamide: step 6/7.</text>
</comment>